<name>A0ABV9D919_9MICO</name>
<keyword evidence="1" id="KW-1133">Transmembrane helix</keyword>
<gene>
    <name evidence="3" type="ORF">ACFO3F_07685</name>
</gene>
<keyword evidence="1" id="KW-0472">Membrane</keyword>
<dbReference type="RefSeq" id="WP_122824112.1">
    <property type="nucleotide sequence ID" value="NZ_CP033325.1"/>
</dbReference>
<accession>A0ABV9D919</accession>
<feature type="transmembrane region" description="Helical" evidence="1">
    <location>
        <begin position="21"/>
        <end position="38"/>
    </location>
</feature>
<keyword evidence="4" id="KW-1185">Reference proteome</keyword>
<organism evidence="3 4">
    <name type="scientific">Georgenia faecalis</name>
    <dbReference type="NCBI Taxonomy" id="2483799"/>
    <lineage>
        <taxon>Bacteria</taxon>
        <taxon>Bacillati</taxon>
        <taxon>Actinomycetota</taxon>
        <taxon>Actinomycetes</taxon>
        <taxon>Micrococcales</taxon>
        <taxon>Bogoriellaceae</taxon>
        <taxon>Georgenia</taxon>
    </lineage>
</organism>
<evidence type="ECO:0000259" key="2">
    <source>
        <dbReference type="Pfam" id="PF10756"/>
    </source>
</evidence>
<keyword evidence="1" id="KW-0812">Transmembrane</keyword>
<evidence type="ECO:0000313" key="4">
    <source>
        <dbReference type="Proteomes" id="UP001595955"/>
    </source>
</evidence>
<reference evidence="4" key="1">
    <citation type="journal article" date="2019" name="Int. J. Syst. Evol. Microbiol.">
        <title>The Global Catalogue of Microorganisms (GCM) 10K type strain sequencing project: providing services to taxonomists for standard genome sequencing and annotation.</title>
        <authorList>
            <consortium name="The Broad Institute Genomics Platform"/>
            <consortium name="The Broad Institute Genome Sequencing Center for Infectious Disease"/>
            <person name="Wu L."/>
            <person name="Ma J."/>
        </authorList>
    </citation>
    <scope>NUCLEOTIDE SEQUENCE [LARGE SCALE GENOMIC DNA]</scope>
    <source>
        <strain evidence="4">JCM 3369</strain>
    </source>
</reference>
<protein>
    <submittedName>
        <fullName evidence="3">PH domain-containing protein</fullName>
    </submittedName>
</protein>
<dbReference type="Pfam" id="PF10756">
    <property type="entry name" value="bPH_6"/>
    <property type="match status" value="1"/>
</dbReference>
<feature type="transmembrane region" description="Helical" evidence="1">
    <location>
        <begin position="44"/>
        <end position="66"/>
    </location>
</feature>
<evidence type="ECO:0000256" key="1">
    <source>
        <dbReference type="SAM" id="Phobius"/>
    </source>
</evidence>
<dbReference type="Proteomes" id="UP001595955">
    <property type="component" value="Unassembled WGS sequence"/>
</dbReference>
<dbReference type="InterPro" id="IPR019692">
    <property type="entry name" value="CFP-6_PH"/>
</dbReference>
<proteinExistence type="predicted"/>
<feature type="domain" description="Low molecular weight protein antigen 6 PH" evidence="2">
    <location>
        <begin position="76"/>
        <end position="137"/>
    </location>
</feature>
<dbReference type="EMBL" id="JBHSGF010000004">
    <property type="protein sequence ID" value="MFC4555127.1"/>
    <property type="molecule type" value="Genomic_DNA"/>
</dbReference>
<evidence type="ECO:0000313" key="3">
    <source>
        <dbReference type="EMBL" id="MFC4555127.1"/>
    </source>
</evidence>
<sequence length="153" mass="16203">MTAREELFAPFRPRATRAISAGLAALTLAGATVIAVLMPRSENVTFGPGDVVGTYALALAICWFCYRQFSVAAVPDAAGITVRNLLLTRRVEWAQIVLVRFGDGRPWAQLDLADGETLAVMGVQAADGARGVAEARRLATLVALHEPRGRAGG</sequence>
<comment type="caution">
    <text evidence="3">The sequence shown here is derived from an EMBL/GenBank/DDBJ whole genome shotgun (WGS) entry which is preliminary data.</text>
</comment>